<dbReference type="AlphaFoldDB" id="B7PFG2"/>
<dbReference type="EMBL" id="ABJB010201467">
    <property type="status" value="NOT_ANNOTATED_CDS"/>
    <property type="molecule type" value="Genomic_DNA"/>
</dbReference>
<dbReference type="EMBL" id="ABJB010704550">
    <property type="status" value="NOT_ANNOTATED_CDS"/>
    <property type="molecule type" value="Genomic_DNA"/>
</dbReference>
<dbReference type="VEuPathDB" id="VectorBase:ISCI004446"/>
<dbReference type="EMBL" id="ABJB011002166">
    <property type="status" value="NOT_ANNOTATED_CDS"/>
    <property type="molecule type" value="Genomic_DNA"/>
</dbReference>
<gene>
    <name evidence="2" type="ORF">IscW_ISCW004446</name>
</gene>
<keyword evidence="1" id="KW-1133">Transmembrane helix</keyword>
<reference evidence="2 4" key="1">
    <citation type="submission" date="2008-03" db="EMBL/GenBank/DDBJ databases">
        <title>Annotation of Ixodes scapularis.</title>
        <authorList>
            <consortium name="Ixodes scapularis Genome Project Consortium"/>
            <person name="Caler E."/>
            <person name="Hannick L.I."/>
            <person name="Bidwell S."/>
            <person name="Joardar V."/>
            <person name="Thiagarajan M."/>
            <person name="Amedeo P."/>
            <person name="Galinsky K.J."/>
            <person name="Schobel S."/>
            <person name="Inman J."/>
            <person name="Hostetler J."/>
            <person name="Miller J."/>
            <person name="Hammond M."/>
            <person name="Megy K."/>
            <person name="Lawson D."/>
            <person name="Kodira C."/>
            <person name="Sutton G."/>
            <person name="Meyer J."/>
            <person name="Hill C.A."/>
            <person name="Birren B."/>
            <person name="Nene V."/>
            <person name="Collins F."/>
            <person name="Alarcon-Chaidez F."/>
            <person name="Wikel S."/>
            <person name="Strausberg R."/>
        </authorList>
    </citation>
    <scope>NUCLEOTIDE SEQUENCE [LARGE SCALE GENOMIC DNA]</scope>
    <source>
        <strain evidence="4">Wikel</strain>
        <strain evidence="2">Wikel colony</strain>
    </source>
</reference>
<dbReference type="OrthoDB" id="5977855at2759"/>
<dbReference type="InParanoid" id="B7PFG2"/>
<evidence type="ECO:0000313" key="4">
    <source>
        <dbReference type="Proteomes" id="UP000001555"/>
    </source>
</evidence>
<dbReference type="VEuPathDB" id="VectorBase:ISCP_032538"/>
<accession>B7PFG2</accession>
<keyword evidence="1" id="KW-0812">Transmembrane</keyword>
<dbReference type="EMBL" id="ABJB010482811">
    <property type="status" value="NOT_ANNOTATED_CDS"/>
    <property type="molecule type" value="Genomic_DNA"/>
</dbReference>
<keyword evidence="4" id="KW-1185">Reference proteome</keyword>
<evidence type="ECO:0000313" key="3">
    <source>
        <dbReference type="EnsemblMetazoa" id="ISCW004446-PA"/>
    </source>
</evidence>
<name>B7PFG2_IXOSC</name>
<dbReference type="EMBL" id="DS702353">
    <property type="protein sequence ID" value="EEC05334.1"/>
    <property type="molecule type" value="Genomic_DNA"/>
</dbReference>
<dbReference type="EMBL" id="ABJB010370135">
    <property type="status" value="NOT_ANNOTATED_CDS"/>
    <property type="molecule type" value="Genomic_DNA"/>
</dbReference>
<keyword evidence="1" id="KW-0472">Membrane</keyword>
<feature type="transmembrane region" description="Helical" evidence="1">
    <location>
        <begin position="170"/>
        <end position="190"/>
    </location>
</feature>
<proteinExistence type="predicted"/>
<organism>
    <name type="scientific">Ixodes scapularis</name>
    <name type="common">Black-legged tick</name>
    <name type="synonym">Deer tick</name>
    <dbReference type="NCBI Taxonomy" id="6945"/>
    <lineage>
        <taxon>Eukaryota</taxon>
        <taxon>Metazoa</taxon>
        <taxon>Ecdysozoa</taxon>
        <taxon>Arthropoda</taxon>
        <taxon>Chelicerata</taxon>
        <taxon>Arachnida</taxon>
        <taxon>Acari</taxon>
        <taxon>Parasitiformes</taxon>
        <taxon>Ixodida</taxon>
        <taxon>Ixodoidea</taxon>
        <taxon>Ixodidae</taxon>
        <taxon>Ixodinae</taxon>
        <taxon>Ixodes</taxon>
    </lineage>
</organism>
<dbReference type="Proteomes" id="UP000001555">
    <property type="component" value="Unassembled WGS sequence"/>
</dbReference>
<evidence type="ECO:0000256" key="1">
    <source>
        <dbReference type="SAM" id="Phobius"/>
    </source>
</evidence>
<dbReference type="HOGENOM" id="CLU_1350221_0_0_1"/>
<dbReference type="VEuPathDB" id="VectorBase:ISCW004446"/>
<dbReference type="PaxDb" id="6945-B7PFG2"/>
<protein>
    <submittedName>
        <fullName evidence="2 3">Uncharacterized protein</fullName>
    </submittedName>
</protein>
<reference evidence="3" key="2">
    <citation type="submission" date="2020-05" db="UniProtKB">
        <authorList>
            <consortium name="EnsemblMetazoa"/>
        </authorList>
    </citation>
    <scope>IDENTIFICATION</scope>
    <source>
        <strain evidence="3">wikel</strain>
    </source>
</reference>
<dbReference type="EnsemblMetazoa" id="ISCW004446-RA">
    <property type="protein sequence ID" value="ISCW004446-PA"/>
    <property type="gene ID" value="ISCW004446"/>
</dbReference>
<dbReference type="EMBL" id="ABJB010524872">
    <property type="status" value="NOT_ANNOTATED_CDS"/>
    <property type="molecule type" value="Genomic_DNA"/>
</dbReference>
<evidence type="ECO:0000313" key="2">
    <source>
        <dbReference type="EMBL" id="EEC05334.1"/>
    </source>
</evidence>
<sequence>MSFSALLTRFESRFVTRVDQKVNCHNGRPDPSEGWCVCDPGWKSDPLDHDGFNPDLMVYHMCTVFSETSSSTVAPGGGGSAKGRHTRKMYIAYVPKKRRRMNLKVGELVAVQDLPDNARDPVASVLVARSPDEGASVNGDATLAGAASLIDRFLNDANTATFILPPCQTLIVVVTMLACMVLGVAIFIVLECRKVKRISASLH</sequence>
<dbReference type="EMBL" id="ABJB010080678">
    <property type="status" value="NOT_ANNOTATED_CDS"/>
    <property type="molecule type" value="Genomic_DNA"/>
</dbReference>